<sequence length="498" mass="57005">MNVIVHLVLQVITYQLVTCQGGGGPSTFGYDASSACSKPYSRSGRARMENLPCDFRRQNWCTIAGNSYPWHAVRRFVHENQGLMRRMYGDERHINVLRAEFEKNEVELKYDDYYHHYSDDHRKYQYTHDYEYLEEDSLKTSGNEYEGRSFNDNAAKRINKFPKLSEYTRPHFRPTERTTTSTSATTATATTTSSSTTTVSSIKETSSPTTPSTPVASTTKSSASSTSSSTNNTIEKDDSIEEITISPTVTSSYAVREQNFSINEISEQIDRIDETVEDTAEVVEVSEATSDETTTVNLSETTELPDELEDLFATPKETTAQEDEAAPSSSLDEQQEFRPRPEYRPANKPEASTMEGQLYQDVAAKDQQEQPVLKLRGVNACPVKEEVVAPFWANNTRGEVLALLNLYPFEQYVHWEKCTHENKQMYCRDGCRCEQQYRLHRLLAYDPNNECRGIFSDWFKFPSCCVCRCYDLPLEFRVTSRSPRTQKQRIKVQPPRYT</sequence>
<evidence type="ECO:0000313" key="8">
    <source>
        <dbReference type="Proteomes" id="UP000694925"/>
    </source>
</evidence>
<feature type="signal peptide" evidence="6">
    <location>
        <begin position="1"/>
        <end position="19"/>
    </location>
</feature>
<dbReference type="GeneID" id="108630912"/>
<reference evidence="9" key="1">
    <citation type="submission" date="2025-08" db="UniProtKB">
        <authorList>
            <consortium name="RefSeq"/>
        </authorList>
    </citation>
    <scope>IDENTIFICATION</scope>
    <source>
        <tissue evidence="9">Whole body</tissue>
    </source>
</reference>
<dbReference type="GO" id="GO:0005615">
    <property type="term" value="C:extracellular space"/>
    <property type="evidence" value="ECO:0007669"/>
    <property type="project" value="UniProtKB-ARBA"/>
</dbReference>
<gene>
    <name evidence="9" type="primary">LOC108630912</name>
</gene>
<feature type="chain" id="PRO_5042619304" evidence="6">
    <location>
        <begin position="20"/>
        <end position="498"/>
    </location>
</feature>
<dbReference type="AlphaFoldDB" id="A0AAJ7JD99"/>
<comment type="subunit">
    <text evidence="1">Homodimer; disulfide-linked.</text>
</comment>
<dbReference type="SUPFAM" id="SSF57501">
    <property type="entry name" value="Cystine-knot cytokines"/>
    <property type="match status" value="1"/>
</dbReference>
<organism evidence="8 9">
    <name type="scientific">Ceratina calcarata</name>
    <dbReference type="NCBI Taxonomy" id="156304"/>
    <lineage>
        <taxon>Eukaryota</taxon>
        <taxon>Metazoa</taxon>
        <taxon>Ecdysozoa</taxon>
        <taxon>Arthropoda</taxon>
        <taxon>Hexapoda</taxon>
        <taxon>Insecta</taxon>
        <taxon>Pterygota</taxon>
        <taxon>Neoptera</taxon>
        <taxon>Endopterygota</taxon>
        <taxon>Hymenoptera</taxon>
        <taxon>Apocrita</taxon>
        <taxon>Aculeata</taxon>
        <taxon>Apoidea</taxon>
        <taxon>Anthophila</taxon>
        <taxon>Apidae</taxon>
        <taxon>Ceratina</taxon>
        <taxon>Zadontomerus</taxon>
    </lineage>
</organism>
<dbReference type="PANTHER" id="PTHR23199">
    <property type="entry name" value="NEUROTROPHIN 1-RELATED"/>
    <property type="match status" value="1"/>
</dbReference>
<feature type="compositionally biased region" description="Low complexity" evidence="5">
    <location>
        <begin position="178"/>
        <end position="233"/>
    </location>
</feature>
<dbReference type="GO" id="GO:0045087">
    <property type="term" value="P:innate immune response"/>
    <property type="evidence" value="ECO:0007669"/>
    <property type="project" value="TreeGrafter"/>
</dbReference>
<dbReference type="GO" id="GO:0005121">
    <property type="term" value="F:Toll binding"/>
    <property type="evidence" value="ECO:0007669"/>
    <property type="project" value="TreeGrafter"/>
</dbReference>
<name>A0AAJ7JD99_9HYME</name>
<accession>A0AAJ7JD99</accession>
<feature type="region of interest" description="Disordered" evidence="5">
    <location>
        <begin position="317"/>
        <end position="352"/>
    </location>
</feature>
<feature type="compositionally biased region" description="Basic and acidic residues" evidence="5">
    <location>
        <begin position="335"/>
        <end position="347"/>
    </location>
</feature>
<dbReference type="RefSeq" id="XP_017889977.1">
    <property type="nucleotide sequence ID" value="XM_018034488.2"/>
</dbReference>
<keyword evidence="4" id="KW-0325">Glycoprotein</keyword>
<keyword evidence="3" id="KW-1015">Disulfide bond</keyword>
<feature type="domain" description="Spaetzle" evidence="7">
    <location>
        <begin position="379"/>
        <end position="469"/>
    </location>
</feature>
<dbReference type="InterPro" id="IPR052444">
    <property type="entry name" value="Spz/Toll_ligand-like"/>
</dbReference>
<keyword evidence="2 6" id="KW-0732">Signal</keyword>
<keyword evidence="8" id="KW-1185">Reference proteome</keyword>
<dbReference type="InterPro" id="IPR032104">
    <property type="entry name" value="Spaetzle"/>
</dbReference>
<dbReference type="FunFam" id="2.10.90.10:FF:000018">
    <property type="entry name" value="Spatzle 4"/>
    <property type="match status" value="1"/>
</dbReference>
<dbReference type="Pfam" id="PF16077">
    <property type="entry name" value="Spaetzle"/>
    <property type="match status" value="1"/>
</dbReference>
<protein>
    <submittedName>
        <fullName evidence="9">Protein spaetzle 4 isoform X1</fullName>
    </submittedName>
</protein>
<evidence type="ECO:0000256" key="3">
    <source>
        <dbReference type="ARBA" id="ARBA00023157"/>
    </source>
</evidence>
<dbReference type="GO" id="GO:0021556">
    <property type="term" value="P:central nervous system formation"/>
    <property type="evidence" value="ECO:0007669"/>
    <property type="project" value="TreeGrafter"/>
</dbReference>
<dbReference type="KEGG" id="ccal:108630912"/>
<evidence type="ECO:0000256" key="5">
    <source>
        <dbReference type="SAM" id="MobiDB-lite"/>
    </source>
</evidence>
<proteinExistence type="predicted"/>
<evidence type="ECO:0000313" key="9">
    <source>
        <dbReference type="RefSeq" id="XP_017889977.1"/>
    </source>
</evidence>
<evidence type="ECO:0000256" key="2">
    <source>
        <dbReference type="ARBA" id="ARBA00022729"/>
    </source>
</evidence>
<evidence type="ECO:0000256" key="1">
    <source>
        <dbReference type="ARBA" id="ARBA00011748"/>
    </source>
</evidence>
<dbReference type="PANTHER" id="PTHR23199:SF5">
    <property type="entry name" value="PROTEIN SPAETZLE 4"/>
    <property type="match status" value="1"/>
</dbReference>
<dbReference type="Proteomes" id="UP000694925">
    <property type="component" value="Unplaced"/>
</dbReference>
<evidence type="ECO:0000259" key="7">
    <source>
        <dbReference type="Pfam" id="PF16077"/>
    </source>
</evidence>
<feature type="compositionally biased region" description="Basic and acidic residues" evidence="5">
    <location>
        <begin position="166"/>
        <end position="176"/>
    </location>
</feature>
<dbReference type="InterPro" id="IPR029034">
    <property type="entry name" value="Cystine-knot_cytokine"/>
</dbReference>
<dbReference type="Gene3D" id="2.10.90.10">
    <property type="entry name" value="Cystine-knot cytokines"/>
    <property type="match status" value="1"/>
</dbReference>
<evidence type="ECO:0000256" key="4">
    <source>
        <dbReference type="ARBA" id="ARBA00023180"/>
    </source>
</evidence>
<evidence type="ECO:0000256" key="6">
    <source>
        <dbReference type="SAM" id="SignalP"/>
    </source>
</evidence>
<dbReference type="CTD" id="34572"/>
<dbReference type="GO" id="GO:0008083">
    <property type="term" value="F:growth factor activity"/>
    <property type="evidence" value="ECO:0007669"/>
    <property type="project" value="TreeGrafter"/>
</dbReference>
<feature type="region of interest" description="Disordered" evidence="5">
    <location>
        <begin position="161"/>
        <end position="238"/>
    </location>
</feature>